<dbReference type="Proteomes" id="UP000027265">
    <property type="component" value="Unassembled WGS sequence"/>
</dbReference>
<protein>
    <recommendedName>
        <fullName evidence="1">Protein kinase domain-containing protein</fullName>
    </recommendedName>
</protein>
<name>A0A067Q1C0_9AGAM</name>
<dbReference type="GO" id="GO:0005524">
    <property type="term" value="F:ATP binding"/>
    <property type="evidence" value="ECO:0007669"/>
    <property type="project" value="InterPro"/>
</dbReference>
<evidence type="ECO:0000313" key="2">
    <source>
        <dbReference type="EMBL" id="KDQ60784.1"/>
    </source>
</evidence>
<proteinExistence type="predicted"/>
<dbReference type="HOGENOM" id="CLU_847625_0_0_1"/>
<accession>A0A067Q1C0</accession>
<evidence type="ECO:0000313" key="3">
    <source>
        <dbReference type="Proteomes" id="UP000027265"/>
    </source>
</evidence>
<sequence>MQQLETEWDSDSSCSTKGSYAFDEDEVNCRTAPHWSSYRHIIESRGFRLDTFRDVREFYQRYCEGRRLEELNANDHLSGYSRACRGPDDDALCRDAGLPDNLFRGTCLRDGLKVVIKSVNLYSREFDIARRLSSPPLVNHPMNHCIPILDMIAVPEDELGFIVMEEWSPQLVCDPPCCLRGFLSALRQCIEHLVFMHHHHIAHLDISLHNILTDCKCNFAYIDYELSRCFDGVANPRIRGRRGTDIPPELERGEWANPYKVDIFSLGMLLVRACKITGYDVPELFGLVREMLHDNPGDRPSASMVLKNFDRMLPLIDESRLQSDSC</sequence>
<dbReference type="PANTHER" id="PTHR24362">
    <property type="entry name" value="SERINE/THREONINE-PROTEIN KINASE NEK"/>
    <property type="match status" value="1"/>
</dbReference>
<dbReference type="Gene3D" id="1.10.510.10">
    <property type="entry name" value="Transferase(Phosphotransferase) domain 1"/>
    <property type="match status" value="1"/>
</dbReference>
<dbReference type="STRING" id="933084.A0A067Q1C0"/>
<dbReference type="InterPro" id="IPR011009">
    <property type="entry name" value="Kinase-like_dom_sf"/>
</dbReference>
<reference evidence="3" key="1">
    <citation type="journal article" date="2014" name="Proc. Natl. Acad. Sci. U.S.A.">
        <title>Extensive sampling of basidiomycete genomes demonstrates inadequacy of the white-rot/brown-rot paradigm for wood decay fungi.</title>
        <authorList>
            <person name="Riley R."/>
            <person name="Salamov A.A."/>
            <person name="Brown D.W."/>
            <person name="Nagy L.G."/>
            <person name="Floudas D."/>
            <person name="Held B.W."/>
            <person name="Levasseur A."/>
            <person name="Lombard V."/>
            <person name="Morin E."/>
            <person name="Otillar R."/>
            <person name="Lindquist E.A."/>
            <person name="Sun H."/>
            <person name="LaButti K.M."/>
            <person name="Schmutz J."/>
            <person name="Jabbour D."/>
            <person name="Luo H."/>
            <person name="Baker S.E."/>
            <person name="Pisabarro A.G."/>
            <person name="Walton J.D."/>
            <person name="Blanchette R.A."/>
            <person name="Henrissat B."/>
            <person name="Martin F."/>
            <person name="Cullen D."/>
            <person name="Hibbett D.S."/>
            <person name="Grigoriev I.V."/>
        </authorList>
    </citation>
    <scope>NUCLEOTIDE SEQUENCE [LARGE SCALE GENOMIC DNA]</scope>
    <source>
        <strain evidence="3">MUCL 33604</strain>
    </source>
</reference>
<dbReference type="InterPro" id="IPR000719">
    <property type="entry name" value="Prot_kinase_dom"/>
</dbReference>
<dbReference type="OrthoDB" id="3173976at2759"/>
<dbReference type="SUPFAM" id="SSF56112">
    <property type="entry name" value="Protein kinase-like (PK-like)"/>
    <property type="match status" value="1"/>
</dbReference>
<dbReference type="AlphaFoldDB" id="A0A067Q1C0"/>
<dbReference type="PANTHER" id="PTHR24362:SF309">
    <property type="entry name" value="PROTEIN KINASE DOMAIN-CONTAINING PROTEIN"/>
    <property type="match status" value="1"/>
</dbReference>
<keyword evidence="3" id="KW-1185">Reference proteome</keyword>
<dbReference type="SMART" id="SM00220">
    <property type="entry name" value="S_TKc"/>
    <property type="match status" value="1"/>
</dbReference>
<dbReference type="EMBL" id="KL197713">
    <property type="protein sequence ID" value="KDQ60784.1"/>
    <property type="molecule type" value="Genomic_DNA"/>
</dbReference>
<dbReference type="InParanoid" id="A0A067Q1C0"/>
<dbReference type="CDD" id="cd00180">
    <property type="entry name" value="PKc"/>
    <property type="match status" value="1"/>
</dbReference>
<evidence type="ECO:0000259" key="1">
    <source>
        <dbReference type="SMART" id="SM00220"/>
    </source>
</evidence>
<dbReference type="GO" id="GO:0004672">
    <property type="term" value="F:protein kinase activity"/>
    <property type="evidence" value="ECO:0007669"/>
    <property type="project" value="InterPro"/>
</dbReference>
<gene>
    <name evidence="2" type="ORF">JAAARDRAFT_67217</name>
</gene>
<feature type="domain" description="Protein kinase" evidence="1">
    <location>
        <begin position="103"/>
        <end position="313"/>
    </location>
</feature>
<organism evidence="2 3">
    <name type="scientific">Jaapia argillacea MUCL 33604</name>
    <dbReference type="NCBI Taxonomy" id="933084"/>
    <lineage>
        <taxon>Eukaryota</taxon>
        <taxon>Fungi</taxon>
        <taxon>Dikarya</taxon>
        <taxon>Basidiomycota</taxon>
        <taxon>Agaricomycotina</taxon>
        <taxon>Agaricomycetes</taxon>
        <taxon>Agaricomycetidae</taxon>
        <taxon>Jaapiales</taxon>
        <taxon>Jaapiaceae</taxon>
        <taxon>Jaapia</taxon>
    </lineage>
</organism>